<comment type="caution">
    <text evidence="1">The sequence shown here is derived from an EMBL/GenBank/DDBJ whole genome shotgun (WGS) entry which is preliminary data.</text>
</comment>
<proteinExistence type="predicted"/>
<keyword evidence="2" id="KW-1185">Reference proteome</keyword>
<organism evidence="1 2">
    <name type="scientific">Argiope bruennichi</name>
    <name type="common">Wasp spider</name>
    <name type="synonym">Aranea bruennichi</name>
    <dbReference type="NCBI Taxonomy" id="94029"/>
    <lineage>
        <taxon>Eukaryota</taxon>
        <taxon>Metazoa</taxon>
        <taxon>Ecdysozoa</taxon>
        <taxon>Arthropoda</taxon>
        <taxon>Chelicerata</taxon>
        <taxon>Arachnida</taxon>
        <taxon>Araneae</taxon>
        <taxon>Araneomorphae</taxon>
        <taxon>Entelegynae</taxon>
        <taxon>Araneoidea</taxon>
        <taxon>Araneidae</taxon>
        <taxon>Argiope</taxon>
    </lineage>
</organism>
<dbReference type="SUPFAM" id="SSF48371">
    <property type="entry name" value="ARM repeat"/>
    <property type="match status" value="1"/>
</dbReference>
<name>A0A8T0FPR5_ARGBR</name>
<dbReference type="Gene3D" id="1.25.10.10">
    <property type="entry name" value="Leucine-rich Repeat Variant"/>
    <property type="match status" value="1"/>
</dbReference>
<evidence type="ECO:0000313" key="2">
    <source>
        <dbReference type="Proteomes" id="UP000807504"/>
    </source>
</evidence>
<dbReference type="PANTHER" id="PTHR16356">
    <property type="entry name" value="TRANSMEMBRANE AND COILED-COIL DOMAIN-CONTAINING PROTEIN 6 TMCO6"/>
    <property type="match status" value="1"/>
</dbReference>
<gene>
    <name evidence="1" type="ORF">HNY73_004703</name>
</gene>
<dbReference type="EMBL" id="JABXBU010000003">
    <property type="protein sequence ID" value="KAF8793187.1"/>
    <property type="molecule type" value="Genomic_DNA"/>
</dbReference>
<protein>
    <submittedName>
        <fullName evidence="1">Importin subunit alpha-9 like protein</fullName>
    </submittedName>
</protein>
<dbReference type="AlphaFoldDB" id="A0A8T0FPR5"/>
<dbReference type="InterPro" id="IPR016024">
    <property type="entry name" value="ARM-type_fold"/>
</dbReference>
<accession>A0A8T0FPR5</accession>
<reference evidence="1" key="2">
    <citation type="submission" date="2020-06" db="EMBL/GenBank/DDBJ databases">
        <authorList>
            <person name="Sheffer M."/>
        </authorList>
    </citation>
    <scope>NUCLEOTIDE SEQUENCE</scope>
</reference>
<sequence length="445" mass="50417">MEQITADDPIRRLREENRAEVVVYRKEDRDARFKQQRLCLQEVKELIADITIDEFKELVLRFKEKNPSLDTIKAIKNNCCTSTRAEAFFRTDGAFEALISIFIGKNANKQLEAAACLTNLACGSHKAAQRIIKRAGPYLVCFIGSGSCYLQDQCAWAVGNLADDCFDCFSLLKVQGIMPVLFTLLKSPSKEVIKSAVHALHACTKYGDPELGSIIFADSENLKNLLSLLQQNDVEKIILHNAAFTLSNICYLSSQHFEVSNEEIQIILNCLHKSISNCPVDISIALPMTRCLGFMTTRYEICHYLSEHSMFNFCATQIFRCEFDCLKVEFLWILTNIAVSGKIVLDVINMNSLLKILDTSLFFLDCSGVQVLYYLSTLATKSEDIIKILQQDDIIQRISPFLICGEKTLQQAAKTFFCVIRKQEFLHKNEVIITNELFASRPICM</sequence>
<reference evidence="1" key="1">
    <citation type="journal article" date="2020" name="bioRxiv">
        <title>Chromosome-level reference genome of the European wasp spider Argiope bruennichi: a resource for studies on range expansion and evolutionary adaptation.</title>
        <authorList>
            <person name="Sheffer M.M."/>
            <person name="Hoppe A."/>
            <person name="Krehenwinkel H."/>
            <person name="Uhl G."/>
            <person name="Kuss A.W."/>
            <person name="Jensen L."/>
            <person name="Jensen C."/>
            <person name="Gillespie R.G."/>
            <person name="Hoff K.J."/>
            <person name="Prost S."/>
        </authorList>
    </citation>
    <scope>NUCLEOTIDE SEQUENCE</scope>
</reference>
<dbReference type="InterPro" id="IPR011989">
    <property type="entry name" value="ARM-like"/>
</dbReference>
<dbReference type="Proteomes" id="UP000807504">
    <property type="component" value="Unassembled WGS sequence"/>
</dbReference>
<dbReference type="PANTHER" id="PTHR16356:SF1">
    <property type="entry name" value="TRANSMEMBRANE AND COILED-COIL DOMAIN-CONTAINING PROTEIN 6"/>
    <property type="match status" value="1"/>
</dbReference>
<evidence type="ECO:0000313" key="1">
    <source>
        <dbReference type="EMBL" id="KAF8793187.1"/>
    </source>
</evidence>